<name>A0A521D2R6_9SPHI</name>
<protein>
    <submittedName>
        <fullName evidence="1">Uncharacterized protein</fullName>
    </submittedName>
</protein>
<sequence length="500" mass="54986">MSTGNIIKISNGVLKETAKNEYTVFAETITSNAGKKVVEHSTDGIVFGEPIIPSKQIDAKIIVHFRPKAGWKGEGYGFDWLRRADISPAVAGDVKYETIIGKYYSKAPHTPANIYRDINSAGPDFSLNDGKDVLNAGPFLSLKAEYSKHTIPWRNKKNSSGAEIRDASNNPVKEEYFVPWLSLFPATVGTPAKATTYSNTKAVLSLIVDIEEDADSLEFDDNPNFVITPKQVNVKGKGIKRLNDAVTIECKKEFAADQLITIRSIKTAADGKKTTAIAGRINVWANSQRKKKKIVLVAVKTSISNAYSSTGGQEALFRKFMNQALVNPEVATDMLDVSALPDFAAKYVKGGQIGAYYSDDYSTSPVTRNSHKPASFQAMEVFLSGLLPAKYNGYFKAFYLNDGGGFVDTSNIVQGLNGYSSGNNVVLFPTKNDETAAHEFLHSLDLPHTFVNAEAAPQAKFTFEIKKTDNVMDYSHQANIQRTNLWHWQWKVAHAAAENE</sequence>
<dbReference type="RefSeq" id="WP_142528120.1">
    <property type="nucleotide sequence ID" value="NZ_CBCSJO010000001.1"/>
</dbReference>
<accession>A0A521D2R6</accession>
<dbReference type="Proteomes" id="UP000320300">
    <property type="component" value="Unassembled WGS sequence"/>
</dbReference>
<organism evidence="1 2">
    <name type="scientific">Pedobacter westerhofensis</name>
    <dbReference type="NCBI Taxonomy" id="425512"/>
    <lineage>
        <taxon>Bacteria</taxon>
        <taxon>Pseudomonadati</taxon>
        <taxon>Bacteroidota</taxon>
        <taxon>Sphingobacteriia</taxon>
        <taxon>Sphingobacteriales</taxon>
        <taxon>Sphingobacteriaceae</taxon>
        <taxon>Pedobacter</taxon>
    </lineage>
</organism>
<dbReference type="EMBL" id="FXTN01000004">
    <property type="protein sequence ID" value="SMO65978.1"/>
    <property type="molecule type" value="Genomic_DNA"/>
</dbReference>
<dbReference type="OrthoDB" id="6717961at2"/>
<keyword evidence="2" id="KW-1185">Reference proteome</keyword>
<dbReference type="AlphaFoldDB" id="A0A521D2R6"/>
<gene>
    <name evidence="1" type="ORF">SAMN06265348_104445</name>
</gene>
<evidence type="ECO:0000313" key="1">
    <source>
        <dbReference type="EMBL" id="SMO65978.1"/>
    </source>
</evidence>
<proteinExistence type="predicted"/>
<evidence type="ECO:0000313" key="2">
    <source>
        <dbReference type="Proteomes" id="UP000320300"/>
    </source>
</evidence>
<reference evidence="1 2" key="1">
    <citation type="submission" date="2017-05" db="EMBL/GenBank/DDBJ databases">
        <authorList>
            <person name="Varghese N."/>
            <person name="Submissions S."/>
        </authorList>
    </citation>
    <scope>NUCLEOTIDE SEQUENCE [LARGE SCALE GENOMIC DNA]</scope>
    <source>
        <strain evidence="1 2">DSM 19036</strain>
    </source>
</reference>